<dbReference type="EMBL" id="JARQZJ010000132">
    <property type="protein sequence ID" value="KAK9892035.1"/>
    <property type="molecule type" value="Genomic_DNA"/>
</dbReference>
<keyword evidence="2" id="KW-1185">Reference proteome</keyword>
<protein>
    <submittedName>
        <fullName evidence="1">Uncharacterized protein</fullName>
    </submittedName>
</protein>
<gene>
    <name evidence="1" type="ORF">WA026_018221</name>
</gene>
<organism evidence="1 2">
    <name type="scientific">Henosepilachna vigintioctopunctata</name>
    <dbReference type="NCBI Taxonomy" id="420089"/>
    <lineage>
        <taxon>Eukaryota</taxon>
        <taxon>Metazoa</taxon>
        <taxon>Ecdysozoa</taxon>
        <taxon>Arthropoda</taxon>
        <taxon>Hexapoda</taxon>
        <taxon>Insecta</taxon>
        <taxon>Pterygota</taxon>
        <taxon>Neoptera</taxon>
        <taxon>Endopterygota</taxon>
        <taxon>Coleoptera</taxon>
        <taxon>Polyphaga</taxon>
        <taxon>Cucujiformia</taxon>
        <taxon>Coccinelloidea</taxon>
        <taxon>Coccinellidae</taxon>
        <taxon>Epilachninae</taxon>
        <taxon>Epilachnini</taxon>
        <taxon>Henosepilachna</taxon>
    </lineage>
</organism>
<dbReference type="Pfam" id="PF01395">
    <property type="entry name" value="PBP_GOBP"/>
    <property type="match status" value="1"/>
</dbReference>
<accession>A0AAW1VDY7</accession>
<comment type="caution">
    <text evidence="1">The sequence shown here is derived from an EMBL/GenBank/DDBJ whole genome shotgun (WGS) entry which is preliminary data.</text>
</comment>
<proteinExistence type="predicted"/>
<dbReference type="InterPro" id="IPR006170">
    <property type="entry name" value="PBP/GOBP"/>
</dbReference>
<dbReference type="SUPFAM" id="SSF47565">
    <property type="entry name" value="Insect pheromone/odorant-binding proteins"/>
    <property type="match status" value="1"/>
</dbReference>
<dbReference type="AlphaFoldDB" id="A0AAW1VDY7"/>
<reference evidence="1 2" key="1">
    <citation type="submission" date="2023-03" db="EMBL/GenBank/DDBJ databases">
        <title>Genome insight into feeding habits of ladybird beetles.</title>
        <authorList>
            <person name="Li H.-S."/>
            <person name="Huang Y.-H."/>
            <person name="Pang H."/>
        </authorList>
    </citation>
    <scope>NUCLEOTIDE SEQUENCE [LARGE SCALE GENOMIC DNA]</scope>
    <source>
        <strain evidence="1">SYSU_2023b</strain>
        <tissue evidence="1">Whole body</tissue>
    </source>
</reference>
<evidence type="ECO:0000313" key="1">
    <source>
        <dbReference type="EMBL" id="KAK9892035.1"/>
    </source>
</evidence>
<dbReference type="Proteomes" id="UP001431783">
    <property type="component" value="Unassembled WGS sequence"/>
</dbReference>
<dbReference type="GO" id="GO:0005549">
    <property type="term" value="F:odorant binding"/>
    <property type="evidence" value="ECO:0007669"/>
    <property type="project" value="InterPro"/>
</dbReference>
<evidence type="ECO:0000313" key="2">
    <source>
        <dbReference type="Proteomes" id="UP001431783"/>
    </source>
</evidence>
<dbReference type="InterPro" id="IPR036728">
    <property type="entry name" value="PBP_GOBP_sf"/>
</dbReference>
<dbReference type="Gene3D" id="1.10.238.20">
    <property type="entry name" value="Pheromone/general odorant binding protein domain"/>
    <property type="match status" value="1"/>
</dbReference>
<sequence length="162" mass="19074">MLKDNEIQHEAVKKYLEKQNRGHLYEDIFEKCKSANHDDIKEFGNEVDKAFRAELDKYHKKCFQVSKLDPQVLEKARMGEFDERNNALIEHLICLSNNLGIQKDNEIQPEGIKTFLEKQNRGHFYEDISKKCKYANHDDIRVFVILYSKCAYQHAPKGTILL</sequence>
<name>A0AAW1VDY7_9CUCU</name>